<sequence length="90" mass="9868">MLLKSSLNLSPSTIVNKSGTTKLNTVIEELNYMKSFDRAIGDSSQGRITKKSMARRLAEPDIGYHHLKTLFTTKGERGVLAIFANLPASS</sequence>
<gene>
    <name evidence="1" type="ORF">pdam_00020721</name>
</gene>
<dbReference type="AlphaFoldDB" id="A0A3M6TH62"/>
<dbReference type="EMBL" id="RCHS01003590">
    <property type="protein sequence ID" value="RMX40700.1"/>
    <property type="molecule type" value="Genomic_DNA"/>
</dbReference>
<dbReference type="Proteomes" id="UP000275408">
    <property type="component" value="Unassembled WGS sequence"/>
</dbReference>
<name>A0A3M6TH62_POCDA</name>
<evidence type="ECO:0000313" key="2">
    <source>
        <dbReference type="Proteomes" id="UP000275408"/>
    </source>
</evidence>
<proteinExistence type="predicted"/>
<keyword evidence="2" id="KW-1185">Reference proteome</keyword>
<protein>
    <submittedName>
        <fullName evidence="1">Uncharacterized protein</fullName>
    </submittedName>
</protein>
<evidence type="ECO:0000313" key="1">
    <source>
        <dbReference type="EMBL" id="RMX40700.1"/>
    </source>
</evidence>
<comment type="caution">
    <text evidence="1">The sequence shown here is derived from an EMBL/GenBank/DDBJ whole genome shotgun (WGS) entry which is preliminary data.</text>
</comment>
<organism evidence="1 2">
    <name type="scientific">Pocillopora damicornis</name>
    <name type="common">Cauliflower coral</name>
    <name type="synonym">Millepora damicornis</name>
    <dbReference type="NCBI Taxonomy" id="46731"/>
    <lineage>
        <taxon>Eukaryota</taxon>
        <taxon>Metazoa</taxon>
        <taxon>Cnidaria</taxon>
        <taxon>Anthozoa</taxon>
        <taxon>Hexacorallia</taxon>
        <taxon>Scleractinia</taxon>
        <taxon>Astrocoeniina</taxon>
        <taxon>Pocilloporidae</taxon>
        <taxon>Pocillopora</taxon>
    </lineage>
</organism>
<reference evidence="1 2" key="1">
    <citation type="journal article" date="2018" name="Sci. Rep.">
        <title>Comparative analysis of the Pocillopora damicornis genome highlights role of immune system in coral evolution.</title>
        <authorList>
            <person name="Cunning R."/>
            <person name="Bay R.A."/>
            <person name="Gillette P."/>
            <person name="Baker A.C."/>
            <person name="Traylor-Knowles N."/>
        </authorList>
    </citation>
    <scope>NUCLEOTIDE SEQUENCE [LARGE SCALE GENOMIC DNA]</scope>
    <source>
        <strain evidence="1">RSMAS</strain>
        <tissue evidence="1">Whole animal</tissue>
    </source>
</reference>
<accession>A0A3M6TH62</accession>